<protein>
    <submittedName>
        <fullName evidence="2">Uncharacterized protein</fullName>
    </submittedName>
</protein>
<evidence type="ECO:0000313" key="2">
    <source>
        <dbReference type="WBParaSite" id="nRc.2.0.1.t06847-RA"/>
    </source>
</evidence>
<organism evidence="1 2">
    <name type="scientific">Romanomermis culicivorax</name>
    <name type="common">Nematode worm</name>
    <dbReference type="NCBI Taxonomy" id="13658"/>
    <lineage>
        <taxon>Eukaryota</taxon>
        <taxon>Metazoa</taxon>
        <taxon>Ecdysozoa</taxon>
        <taxon>Nematoda</taxon>
        <taxon>Enoplea</taxon>
        <taxon>Dorylaimia</taxon>
        <taxon>Mermithida</taxon>
        <taxon>Mermithoidea</taxon>
        <taxon>Mermithidae</taxon>
        <taxon>Romanomermis</taxon>
    </lineage>
</organism>
<sequence length="147" mass="16684">MKHHGIVHGAAEYLPDFCEYFGTVYESLHVKIGSLTSKQDIETMNFGQYRQKILESYQNGTYRYGPSMSISLVGRKQEECGMDCGQMLDLLESCPFLKPILPWGDLSITKMSRRTDSYDGPIMWIRPGEQLIPTDQLPKASQNGGRK</sequence>
<keyword evidence="1" id="KW-1185">Reference proteome</keyword>
<accession>A0A915HZ52</accession>
<name>A0A915HZ52_ROMCU</name>
<dbReference type="WBParaSite" id="nRc.2.0.1.t06847-RA">
    <property type="protein sequence ID" value="nRc.2.0.1.t06847-RA"/>
    <property type="gene ID" value="nRc.2.0.1.g06847"/>
</dbReference>
<reference evidence="2" key="1">
    <citation type="submission" date="2022-11" db="UniProtKB">
        <authorList>
            <consortium name="WormBaseParasite"/>
        </authorList>
    </citation>
    <scope>IDENTIFICATION</scope>
</reference>
<proteinExistence type="predicted"/>
<evidence type="ECO:0000313" key="1">
    <source>
        <dbReference type="Proteomes" id="UP000887565"/>
    </source>
</evidence>
<dbReference type="Proteomes" id="UP000887565">
    <property type="component" value="Unplaced"/>
</dbReference>
<dbReference type="AlphaFoldDB" id="A0A915HZ52"/>